<keyword evidence="3 10" id="KW-0560">Oxidoreductase</keyword>
<dbReference type="InterPro" id="IPR036291">
    <property type="entry name" value="NAD(P)-bd_dom_sf"/>
</dbReference>
<dbReference type="InterPro" id="IPR008927">
    <property type="entry name" value="6-PGluconate_DH-like_C_sf"/>
</dbReference>
<organism evidence="10 11">
    <name type="scientific">Syntrophomonas wolfei subsp. wolfei (strain DSM 2245B / Goettingen)</name>
    <dbReference type="NCBI Taxonomy" id="335541"/>
    <lineage>
        <taxon>Bacteria</taxon>
        <taxon>Bacillati</taxon>
        <taxon>Bacillota</taxon>
        <taxon>Clostridia</taxon>
        <taxon>Eubacteriales</taxon>
        <taxon>Syntrophomonadaceae</taxon>
        <taxon>Syntrophomonas</taxon>
    </lineage>
</organism>
<evidence type="ECO:0000313" key="11">
    <source>
        <dbReference type="Proteomes" id="UP000001968"/>
    </source>
</evidence>
<dbReference type="OrthoDB" id="9771883at2"/>
<dbReference type="STRING" id="335541.Swol_0307"/>
<dbReference type="KEGG" id="swo:Swol_0307"/>
<dbReference type="GO" id="GO:0070403">
    <property type="term" value="F:NAD+ binding"/>
    <property type="evidence" value="ECO:0007669"/>
    <property type="project" value="InterPro"/>
</dbReference>
<dbReference type="Pfam" id="PF00725">
    <property type="entry name" value="3HCDH"/>
    <property type="match status" value="1"/>
</dbReference>
<proteinExistence type="inferred from homology"/>
<dbReference type="FunFam" id="3.40.50.720:FF:000009">
    <property type="entry name" value="Fatty oxidation complex, alpha subunit"/>
    <property type="match status" value="1"/>
</dbReference>
<dbReference type="Proteomes" id="UP000001968">
    <property type="component" value="Chromosome"/>
</dbReference>
<feature type="binding site" evidence="6">
    <location>
        <position position="92"/>
    </location>
    <ligand>
        <name>NAD(+)</name>
        <dbReference type="ChEBI" id="CHEBI:57540"/>
    </ligand>
</feature>
<feature type="binding site" evidence="6">
    <location>
        <position position="143"/>
    </location>
    <ligand>
        <name>NAD(+)</name>
        <dbReference type="ChEBI" id="CHEBI:57540"/>
    </ligand>
</feature>
<keyword evidence="11" id="KW-1185">Reference proteome</keyword>
<dbReference type="InterPro" id="IPR022694">
    <property type="entry name" value="3-OHacyl-CoA_DH"/>
</dbReference>
<comment type="similarity">
    <text evidence="2">Belongs to the 3-hydroxyacyl-CoA dehydrogenase family.</text>
</comment>
<name>Q0B054_SYNWW</name>
<feature type="domain" description="3-hydroxyacyl-CoA dehydrogenase NAD binding" evidence="9">
    <location>
        <begin position="5"/>
        <end position="183"/>
    </location>
</feature>
<evidence type="ECO:0000313" key="10">
    <source>
        <dbReference type="EMBL" id="ABI67650.1"/>
    </source>
</evidence>
<feature type="site" description="Important for catalytic activity" evidence="5">
    <location>
        <position position="140"/>
    </location>
</feature>
<dbReference type="PIRSF" id="PIRSF000105">
    <property type="entry name" value="HCDH"/>
    <property type="match status" value="1"/>
</dbReference>
<dbReference type="InterPro" id="IPR006108">
    <property type="entry name" value="3HC_DH_C"/>
</dbReference>
<dbReference type="PANTHER" id="PTHR48075:SF5">
    <property type="entry name" value="3-HYDROXYBUTYRYL-COA DEHYDROGENASE"/>
    <property type="match status" value="1"/>
</dbReference>
<feature type="domain" description="3-hydroxyacyl-CoA dehydrogenase C-terminal" evidence="8">
    <location>
        <begin position="186"/>
        <end position="282"/>
    </location>
</feature>
<reference evidence="11" key="1">
    <citation type="journal article" date="2010" name="Environ. Microbiol.">
        <title>The genome of Syntrophomonas wolfei: new insights into syntrophic metabolism and biohydrogen production.</title>
        <authorList>
            <person name="Sieber J.R."/>
            <person name="Sims D.R."/>
            <person name="Han C."/>
            <person name="Kim E."/>
            <person name="Lykidis A."/>
            <person name="Lapidus A.L."/>
            <person name="McDonnald E."/>
            <person name="Rohlin L."/>
            <person name="Culley D.E."/>
            <person name="Gunsalus R."/>
            <person name="McInerney M.J."/>
        </authorList>
    </citation>
    <scope>NUCLEOTIDE SEQUENCE [LARGE SCALE GENOMIC DNA]</scope>
    <source>
        <strain evidence="11">DSM 2245B / Goettingen</strain>
    </source>
</reference>
<dbReference type="Gene3D" id="1.10.1040.10">
    <property type="entry name" value="N-(1-d-carboxylethyl)-l-norvaline Dehydrogenase, domain 2"/>
    <property type="match status" value="1"/>
</dbReference>
<dbReference type="GO" id="GO:0008691">
    <property type="term" value="F:3-hydroxybutyryl-CoA dehydrogenase activity"/>
    <property type="evidence" value="ECO:0007669"/>
    <property type="project" value="TreeGrafter"/>
</dbReference>
<dbReference type="SUPFAM" id="SSF48179">
    <property type="entry name" value="6-phosphogluconate dehydrogenase C-terminal domain-like"/>
    <property type="match status" value="1"/>
</dbReference>
<evidence type="ECO:0000256" key="6">
    <source>
        <dbReference type="PIRSR" id="PIRSR000105-2"/>
    </source>
</evidence>
<evidence type="ECO:0000259" key="9">
    <source>
        <dbReference type="Pfam" id="PF02737"/>
    </source>
</evidence>
<evidence type="ECO:0000259" key="8">
    <source>
        <dbReference type="Pfam" id="PF00725"/>
    </source>
</evidence>
<feature type="binding site" evidence="7">
    <location>
        <position position="119"/>
    </location>
    <ligand>
        <name>CoA</name>
        <dbReference type="ChEBI" id="CHEBI:57287"/>
    </ligand>
</feature>
<accession>Q0B054</accession>
<feature type="binding site" evidence="6">
    <location>
        <position position="274"/>
    </location>
    <ligand>
        <name>NAD(+)</name>
        <dbReference type="ChEBI" id="CHEBI:57540"/>
    </ligand>
</feature>
<dbReference type="GO" id="GO:0006635">
    <property type="term" value="P:fatty acid beta-oxidation"/>
    <property type="evidence" value="ECO:0007669"/>
    <property type="project" value="TreeGrafter"/>
</dbReference>
<dbReference type="InterPro" id="IPR006176">
    <property type="entry name" value="3-OHacyl-CoA_DH_NAD-bd"/>
</dbReference>
<gene>
    <name evidence="10" type="ordered locus">Swol_0307</name>
</gene>
<evidence type="ECO:0000256" key="1">
    <source>
        <dbReference type="ARBA" id="ARBA00005086"/>
    </source>
</evidence>
<feature type="binding site" evidence="7">
    <location>
        <position position="49"/>
    </location>
    <ligand>
        <name>CoA</name>
        <dbReference type="ChEBI" id="CHEBI:57287"/>
    </ligand>
</feature>
<evidence type="ECO:0000256" key="5">
    <source>
        <dbReference type="PIRSR" id="PIRSR000105-1"/>
    </source>
</evidence>
<dbReference type="InterPro" id="IPR013328">
    <property type="entry name" value="6PGD_dom2"/>
</dbReference>
<protein>
    <recommendedName>
        <fullName evidence="4">3-hydroxybutyryl-CoA dehydrogenase</fullName>
    </recommendedName>
</protein>
<comment type="pathway">
    <text evidence="1">Lipid metabolism; butanoate metabolism.</text>
</comment>
<evidence type="ECO:0000256" key="4">
    <source>
        <dbReference type="ARBA" id="ARBA00067747"/>
    </source>
</evidence>
<feature type="binding site" evidence="6">
    <location>
        <position position="119"/>
    </location>
    <ligand>
        <name>NAD(+)</name>
        <dbReference type="ChEBI" id="CHEBI:57540"/>
    </ligand>
</feature>
<dbReference type="eggNOG" id="COG1250">
    <property type="taxonomic scope" value="Bacteria"/>
</dbReference>
<dbReference type="EMBL" id="CP000448">
    <property type="protein sequence ID" value="ABI67650.1"/>
    <property type="molecule type" value="Genomic_DNA"/>
</dbReference>
<evidence type="ECO:0000256" key="3">
    <source>
        <dbReference type="ARBA" id="ARBA00023002"/>
    </source>
</evidence>
<evidence type="ECO:0000256" key="7">
    <source>
        <dbReference type="PIRSR" id="PIRSR000105-3"/>
    </source>
</evidence>
<dbReference type="PANTHER" id="PTHR48075">
    <property type="entry name" value="3-HYDROXYACYL-COA DEHYDROGENASE FAMILY PROTEIN"/>
    <property type="match status" value="1"/>
</dbReference>
<dbReference type="SUPFAM" id="SSF51735">
    <property type="entry name" value="NAD(P)-binding Rossmann-fold domains"/>
    <property type="match status" value="1"/>
</dbReference>
<feature type="binding site" evidence="6">
    <location>
        <position position="33"/>
    </location>
    <ligand>
        <name>NAD(+)</name>
        <dbReference type="ChEBI" id="CHEBI:57540"/>
    </ligand>
</feature>
<feature type="binding site" evidence="6">
    <location>
        <begin position="10"/>
        <end position="15"/>
    </location>
    <ligand>
        <name>NAD(+)</name>
        <dbReference type="ChEBI" id="CHEBI:57540"/>
    </ligand>
</feature>
<feature type="binding site" evidence="6">
    <location>
        <position position="97"/>
    </location>
    <ligand>
        <name>NAD(+)</name>
        <dbReference type="ChEBI" id="CHEBI:57540"/>
    </ligand>
</feature>
<evidence type="ECO:0000256" key="2">
    <source>
        <dbReference type="ARBA" id="ARBA00009463"/>
    </source>
</evidence>
<dbReference type="HOGENOM" id="CLU_009834_2_0_9"/>
<dbReference type="Pfam" id="PF02737">
    <property type="entry name" value="3HCDH_N"/>
    <property type="match status" value="1"/>
</dbReference>
<sequence length="282" mass="30328">MAINKIGMLGAGTMGQGIAWALASAGKKVVLYDIKKEFADRAISSIGKSLAKAEEKGKAAPGTKDTVVGNIFGTDKFEDLKDVDFIVEGVFENMDVKKDVYTKLDALLAPEVIIATNTSSLSITEIAAITKRPDKVVGMHFFNPANVMKLVEVIPALQTSEETVQTVVDLSIEIGKKPVKVKEGPGFVVNRILVPAINEGCAILYEGLATAEDIDTAMKFGAGWPMGPLTLCDLVGADISLAVMNTLYNETGDPKYRPSGLLKQYVRAGWLGMKTKKGFYNY</sequence>
<keyword evidence="6" id="KW-0520">NAD</keyword>
<dbReference type="AlphaFoldDB" id="Q0B054"/>
<feature type="binding site" evidence="7">
    <location>
        <position position="56"/>
    </location>
    <ligand>
        <name>CoA</name>
        <dbReference type="ChEBI" id="CHEBI:57287"/>
    </ligand>
</feature>
<dbReference type="Gene3D" id="3.40.50.720">
    <property type="entry name" value="NAD(P)-binding Rossmann-like Domain"/>
    <property type="match status" value="1"/>
</dbReference>